<dbReference type="InterPro" id="IPR010400">
    <property type="entry name" value="PITH_dom"/>
</dbReference>
<dbReference type="SUPFAM" id="SSF49785">
    <property type="entry name" value="Galactose-binding domain-like"/>
    <property type="match status" value="1"/>
</dbReference>
<dbReference type="InterPro" id="IPR045099">
    <property type="entry name" value="PITH1-like"/>
</dbReference>
<dbReference type="STRING" id="7574.A0A1S3J3R3"/>
<accession>A0A1S3J3R3</accession>
<evidence type="ECO:0000313" key="4">
    <source>
        <dbReference type="Proteomes" id="UP000085678"/>
    </source>
</evidence>
<dbReference type="PANTHER" id="PTHR12175">
    <property type="entry name" value="AD039 HT014 THIOREDOXIN FAMILY TRP26"/>
    <property type="match status" value="1"/>
</dbReference>
<feature type="domain" description="PITH" evidence="3">
    <location>
        <begin position="21"/>
        <end position="193"/>
    </location>
</feature>
<evidence type="ECO:0000256" key="1">
    <source>
        <dbReference type="ARBA" id="ARBA00025788"/>
    </source>
</evidence>
<dbReference type="FunFam" id="2.60.120.470:FF:000002">
    <property type="entry name" value="PITH domain-containing protein 1"/>
    <property type="match status" value="1"/>
</dbReference>
<dbReference type="Gene3D" id="2.60.120.470">
    <property type="entry name" value="PITH domain"/>
    <property type="match status" value="1"/>
</dbReference>
<dbReference type="RefSeq" id="XP_013405040.1">
    <property type="nucleotide sequence ID" value="XM_013549586.1"/>
</dbReference>
<dbReference type="GO" id="GO:0005634">
    <property type="term" value="C:nucleus"/>
    <property type="evidence" value="ECO:0007669"/>
    <property type="project" value="TreeGrafter"/>
</dbReference>
<dbReference type="GO" id="GO:0060255">
    <property type="term" value="P:regulation of macromolecule metabolic process"/>
    <property type="evidence" value="ECO:0007669"/>
    <property type="project" value="UniProtKB-ARBA"/>
</dbReference>
<dbReference type="GO" id="GO:0080090">
    <property type="term" value="P:regulation of primary metabolic process"/>
    <property type="evidence" value="ECO:0007669"/>
    <property type="project" value="UniProtKB-ARBA"/>
</dbReference>
<comment type="similarity">
    <text evidence="1">Belongs to the PITHD1 family.</text>
</comment>
<evidence type="ECO:0000256" key="2">
    <source>
        <dbReference type="SAM" id="MobiDB-lite"/>
    </source>
</evidence>
<reference evidence="5" key="1">
    <citation type="submission" date="2025-08" db="UniProtKB">
        <authorList>
            <consortium name="RefSeq"/>
        </authorList>
    </citation>
    <scope>IDENTIFICATION</scope>
    <source>
        <tissue evidence="5">Gonads</tissue>
    </source>
</reference>
<dbReference type="PROSITE" id="PS51532">
    <property type="entry name" value="PITH"/>
    <property type="match status" value="1"/>
</dbReference>
<organism evidence="4 5">
    <name type="scientific">Lingula anatina</name>
    <name type="common">Brachiopod</name>
    <name type="synonym">Lingula unguis</name>
    <dbReference type="NCBI Taxonomy" id="7574"/>
    <lineage>
        <taxon>Eukaryota</taxon>
        <taxon>Metazoa</taxon>
        <taxon>Spiralia</taxon>
        <taxon>Lophotrochozoa</taxon>
        <taxon>Brachiopoda</taxon>
        <taxon>Linguliformea</taxon>
        <taxon>Lingulata</taxon>
        <taxon>Lingulida</taxon>
        <taxon>Linguloidea</taxon>
        <taxon>Lingulidae</taxon>
        <taxon>Lingula</taxon>
    </lineage>
</organism>
<dbReference type="InterPro" id="IPR037047">
    <property type="entry name" value="PITH_dom_sf"/>
</dbReference>
<dbReference type="AlphaFoldDB" id="A0A1S3J3R3"/>
<keyword evidence="4" id="KW-1185">Reference proteome</keyword>
<feature type="region of interest" description="Disordered" evidence="2">
    <location>
        <begin position="1"/>
        <end position="21"/>
    </location>
</feature>
<dbReference type="GO" id="GO:0045654">
    <property type="term" value="P:positive regulation of megakaryocyte differentiation"/>
    <property type="evidence" value="ECO:0007669"/>
    <property type="project" value="UniProtKB-ARBA"/>
</dbReference>
<dbReference type="InterPro" id="IPR008979">
    <property type="entry name" value="Galactose-bd-like_sf"/>
</dbReference>
<sequence length="212" mass="23728">MSGHGHGHSHGSGGCDHSDDKSGIDRGAEFSLYMKIDLDKVQCLNEQIDGSGKTVFKPWDQRLDKERVVESDADEELLFNIPFTGNVKLKGVIVIGGEDDTHPSSMKLYKNRPQMSFDDTGVEADQEFQVTPDSTGVVEYPTKVVRFSSVTHLTIYFPTNFGADTTKVYYIGLHGDFTEAQRQEILITNYEIRPNPADHKVDSFNPMSHEIQ</sequence>
<dbReference type="InParanoid" id="A0A1S3J3R3"/>
<dbReference type="FunCoup" id="A0A1S3J3R3">
    <property type="interactions" value="2548"/>
</dbReference>
<evidence type="ECO:0000259" key="3">
    <source>
        <dbReference type="PROSITE" id="PS51532"/>
    </source>
</evidence>
<proteinExistence type="inferred from homology"/>
<dbReference type="Pfam" id="PF06201">
    <property type="entry name" value="PITH"/>
    <property type="match status" value="1"/>
</dbReference>
<protein>
    <submittedName>
        <fullName evidence="5">PITH domain-containing protein 1</fullName>
    </submittedName>
</protein>
<gene>
    <name evidence="5" type="primary">LOC106169917</name>
</gene>
<dbReference type="KEGG" id="lak:106169917"/>
<dbReference type="GeneID" id="106169917"/>
<evidence type="ECO:0000313" key="5">
    <source>
        <dbReference type="RefSeq" id="XP_013405040.1"/>
    </source>
</evidence>
<name>A0A1S3J3R3_LINAN</name>
<dbReference type="PANTHER" id="PTHR12175:SF1">
    <property type="entry name" value="PITH DOMAIN-CONTAINING PROTEIN 1"/>
    <property type="match status" value="1"/>
</dbReference>
<dbReference type="OrthoDB" id="2635at2759"/>
<dbReference type="GO" id="GO:0005737">
    <property type="term" value="C:cytoplasm"/>
    <property type="evidence" value="ECO:0007669"/>
    <property type="project" value="UniProtKB-ARBA"/>
</dbReference>
<dbReference type="Proteomes" id="UP000085678">
    <property type="component" value="Unplaced"/>
</dbReference>